<dbReference type="PANTHER" id="PTHR47842:SF1">
    <property type="entry name" value="DUF676 DOMAIN-CONTAINING PROTEIN"/>
    <property type="match status" value="1"/>
</dbReference>
<gene>
    <name evidence="1" type="ORF">BJ554DRAFT_8346</name>
</gene>
<evidence type="ECO:0000313" key="1">
    <source>
        <dbReference type="EMBL" id="KAG5459703.1"/>
    </source>
</evidence>
<dbReference type="AlphaFoldDB" id="A0A8H7ZU64"/>
<sequence length="172" mass="19136">MLVSVLAPPAKADSCARTQLLLVFVHGFASNDVTFGDFPEHVRTVLSNSLVCDVDTVVYPTCECEARVSGPLTGFYRFPPDSTTGSLTKAVDDFCEWLLNKTEERLNWNDGHACRECWTVILGHSMVWRKEPAVLRERPTFGGGLVAADAIIKLKEATRRQHRILGLVAFDR</sequence>
<comment type="caution">
    <text evidence="1">The sequence shown here is derived from an EMBL/GenBank/DDBJ whole genome shotgun (WGS) entry which is preliminary data.</text>
</comment>
<proteinExistence type="predicted"/>
<name>A0A8H7ZU64_9FUNG</name>
<dbReference type="OrthoDB" id="442243at2759"/>
<evidence type="ECO:0000313" key="2">
    <source>
        <dbReference type="Proteomes" id="UP000673691"/>
    </source>
</evidence>
<accession>A0A8H7ZU64</accession>
<keyword evidence="2" id="KW-1185">Reference proteome</keyword>
<dbReference type="Proteomes" id="UP000673691">
    <property type="component" value="Unassembled WGS sequence"/>
</dbReference>
<protein>
    <submittedName>
        <fullName evidence="1">Uncharacterized protein</fullName>
    </submittedName>
</protein>
<dbReference type="EMBL" id="JAEFCI010006417">
    <property type="protein sequence ID" value="KAG5459703.1"/>
    <property type="molecule type" value="Genomic_DNA"/>
</dbReference>
<dbReference type="PANTHER" id="PTHR47842">
    <property type="entry name" value="EXPRESSED PROTEIN"/>
    <property type="match status" value="1"/>
</dbReference>
<organism evidence="1 2">
    <name type="scientific">Olpidium bornovanus</name>
    <dbReference type="NCBI Taxonomy" id="278681"/>
    <lineage>
        <taxon>Eukaryota</taxon>
        <taxon>Fungi</taxon>
        <taxon>Fungi incertae sedis</taxon>
        <taxon>Olpidiomycota</taxon>
        <taxon>Olpidiomycotina</taxon>
        <taxon>Olpidiomycetes</taxon>
        <taxon>Olpidiales</taxon>
        <taxon>Olpidiaceae</taxon>
        <taxon>Olpidium</taxon>
    </lineage>
</organism>
<reference evidence="1 2" key="1">
    <citation type="journal article" name="Sci. Rep.">
        <title>Genome-scale phylogenetic analyses confirm Olpidium as the closest living zoosporic fungus to the non-flagellated, terrestrial fungi.</title>
        <authorList>
            <person name="Chang Y."/>
            <person name="Rochon D."/>
            <person name="Sekimoto S."/>
            <person name="Wang Y."/>
            <person name="Chovatia M."/>
            <person name="Sandor L."/>
            <person name="Salamov A."/>
            <person name="Grigoriev I.V."/>
            <person name="Stajich J.E."/>
            <person name="Spatafora J.W."/>
        </authorList>
    </citation>
    <scope>NUCLEOTIDE SEQUENCE [LARGE SCALE GENOMIC DNA]</scope>
    <source>
        <strain evidence="1">S191</strain>
    </source>
</reference>